<dbReference type="CDD" id="cd16029">
    <property type="entry name" value="4-S"/>
    <property type="match status" value="1"/>
</dbReference>
<evidence type="ECO:0000313" key="10">
    <source>
        <dbReference type="Proteomes" id="UP001152759"/>
    </source>
</evidence>
<dbReference type="InterPro" id="IPR047115">
    <property type="entry name" value="ARSB"/>
</dbReference>
<keyword evidence="10" id="KW-1185">Reference proteome</keyword>
<accession>A0A9P0EXI7</accession>
<gene>
    <name evidence="9" type="ORF">BEMITA_LOCUS2790</name>
</gene>
<dbReference type="InterPro" id="IPR017850">
    <property type="entry name" value="Alkaline_phosphatase_core_sf"/>
</dbReference>
<evidence type="ECO:0000256" key="2">
    <source>
        <dbReference type="ARBA" id="ARBA00008779"/>
    </source>
</evidence>
<dbReference type="Pfam" id="PF00884">
    <property type="entry name" value="Sulfatase"/>
    <property type="match status" value="1"/>
</dbReference>
<evidence type="ECO:0000313" key="9">
    <source>
        <dbReference type="EMBL" id="CAH0383330.1"/>
    </source>
</evidence>
<proteinExistence type="inferred from homology"/>
<protein>
    <recommendedName>
        <fullName evidence="8">Sulfatase N-terminal domain-containing protein</fullName>
    </recommendedName>
</protein>
<keyword evidence="4" id="KW-0378">Hydrolase</keyword>
<dbReference type="PROSITE" id="PS00149">
    <property type="entry name" value="SULFATASE_2"/>
    <property type="match status" value="1"/>
</dbReference>
<evidence type="ECO:0000256" key="3">
    <source>
        <dbReference type="ARBA" id="ARBA00022723"/>
    </source>
</evidence>
<dbReference type="Proteomes" id="UP001152759">
    <property type="component" value="Chromosome 10"/>
</dbReference>
<dbReference type="Gene3D" id="3.40.720.10">
    <property type="entry name" value="Alkaline Phosphatase, subunit A"/>
    <property type="match status" value="1"/>
</dbReference>
<comment type="cofactor">
    <cofactor evidence="1">
        <name>Ca(2+)</name>
        <dbReference type="ChEBI" id="CHEBI:29108"/>
    </cofactor>
</comment>
<evidence type="ECO:0000256" key="6">
    <source>
        <dbReference type="ARBA" id="ARBA00023180"/>
    </source>
</evidence>
<dbReference type="InterPro" id="IPR024607">
    <property type="entry name" value="Sulfatase_CS"/>
</dbReference>
<dbReference type="Gene3D" id="3.30.1120.10">
    <property type="match status" value="1"/>
</dbReference>
<feature type="chain" id="PRO_5040472915" description="Sulfatase N-terminal domain-containing protein" evidence="7">
    <location>
        <begin position="26"/>
        <end position="620"/>
    </location>
</feature>
<dbReference type="GO" id="GO:0008484">
    <property type="term" value="F:sulfuric ester hydrolase activity"/>
    <property type="evidence" value="ECO:0007669"/>
    <property type="project" value="InterPro"/>
</dbReference>
<evidence type="ECO:0000259" key="8">
    <source>
        <dbReference type="Pfam" id="PF00884"/>
    </source>
</evidence>
<evidence type="ECO:0000256" key="4">
    <source>
        <dbReference type="ARBA" id="ARBA00022801"/>
    </source>
</evidence>
<feature type="domain" description="Sulfatase N-terminal" evidence="8">
    <location>
        <begin position="30"/>
        <end position="409"/>
    </location>
</feature>
<keyword evidence="6" id="KW-0325">Glycoprotein</keyword>
<dbReference type="EMBL" id="OU963871">
    <property type="protein sequence ID" value="CAH0383330.1"/>
    <property type="molecule type" value="Genomic_DNA"/>
</dbReference>
<dbReference type="InterPro" id="IPR000917">
    <property type="entry name" value="Sulfatase_N"/>
</dbReference>
<organism evidence="9 10">
    <name type="scientific">Bemisia tabaci</name>
    <name type="common">Sweetpotato whitefly</name>
    <name type="synonym">Aleurodes tabaci</name>
    <dbReference type="NCBI Taxonomy" id="7038"/>
    <lineage>
        <taxon>Eukaryota</taxon>
        <taxon>Metazoa</taxon>
        <taxon>Ecdysozoa</taxon>
        <taxon>Arthropoda</taxon>
        <taxon>Hexapoda</taxon>
        <taxon>Insecta</taxon>
        <taxon>Pterygota</taxon>
        <taxon>Neoptera</taxon>
        <taxon>Paraneoptera</taxon>
        <taxon>Hemiptera</taxon>
        <taxon>Sternorrhyncha</taxon>
        <taxon>Aleyrodoidea</taxon>
        <taxon>Aleyrodidae</taxon>
        <taxon>Aleyrodinae</taxon>
        <taxon>Bemisia</taxon>
    </lineage>
</organism>
<keyword evidence="3" id="KW-0479">Metal-binding</keyword>
<evidence type="ECO:0000256" key="7">
    <source>
        <dbReference type="SAM" id="SignalP"/>
    </source>
</evidence>
<dbReference type="GO" id="GO:0046872">
    <property type="term" value="F:metal ion binding"/>
    <property type="evidence" value="ECO:0007669"/>
    <property type="project" value="UniProtKB-KW"/>
</dbReference>
<keyword evidence="5" id="KW-0106">Calcium</keyword>
<reference evidence="9" key="1">
    <citation type="submission" date="2021-12" db="EMBL/GenBank/DDBJ databases">
        <authorList>
            <person name="King R."/>
        </authorList>
    </citation>
    <scope>NUCLEOTIDE SEQUENCE</scope>
</reference>
<keyword evidence="7" id="KW-0732">Signal</keyword>
<dbReference type="SUPFAM" id="SSF53649">
    <property type="entry name" value="Alkaline phosphatase-like"/>
    <property type="match status" value="1"/>
</dbReference>
<dbReference type="AlphaFoldDB" id="A0A9P0EXI7"/>
<comment type="similarity">
    <text evidence="2">Belongs to the sulfatase family.</text>
</comment>
<dbReference type="PANTHER" id="PTHR10342">
    <property type="entry name" value="ARYLSULFATASE"/>
    <property type="match status" value="1"/>
</dbReference>
<sequence length="620" mass="68929">MARDGINTVSIWCLFILQWFASAKGNSNQPHIIFIIADDLGWNDVGFHGSNQIPTPNIDALAYNGIVLDRHYTQPCCTPSRAALLTGKYPIRMGLQGLPIAAGHADGIPLNETLLPEYLQKLGYVTRLIGKWHVGSSTTSMTPSKRGFHSHFGYYNGFVSYKSGIHRAENISGFDAYRNLVRSKHEVEGQYLTDVYTKEAVRTITSHGNPSTPLFLVISHLAPHTGAAGVLEVRDEAENSKKFGHISDPARRLYAGVVEALDSSVGAVVEALSSKNMLQNSVIIFISDNGGPTIDPVWGHGNTASNWPLRGHPGPLSANRTLRVDDLTDLGNKRIGVQELMSQVETQFHVNVHNVNVASATGQRLKMSPFEGGVRGVAVIWSALFKNLRWTSSAYMHITDWLPTLYSAAGGDASSLEGLDGTDQWDFLLDVTQADPKNEFLVNINEDLNDWAVVKNEWKLIHVNTSTPFSFSQLYYGEHGRNRTEYSLKMVTDSPTSKNLRKDQPFGKLWDEYMDRRSTLDITRTMLCAERIAASETSDPFFPRDRCSGAPCLFNIHQDPCEFDNVAEDNPEIVEEMLHQLEGYRSGSVKIQNHPFDPASDPEKWGGWWAPWLDPKDSIA</sequence>
<evidence type="ECO:0000256" key="1">
    <source>
        <dbReference type="ARBA" id="ARBA00001913"/>
    </source>
</evidence>
<name>A0A9P0EXI7_BEMTA</name>
<dbReference type="PANTHER" id="PTHR10342:SF264">
    <property type="entry name" value="MIP05773P-RELATED"/>
    <property type="match status" value="1"/>
</dbReference>
<evidence type="ECO:0000256" key="5">
    <source>
        <dbReference type="ARBA" id="ARBA00022837"/>
    </source>
</evidence>
<feature type="signal peptide" evidence="7">
    <location>
        <begin position="1"/>
        <end position="25"/>
    </location>
</feature>